<dbReference type="InterPro" id="IPR003347">
    <property type="entry name" value="JmjC_dom"/>
</dbReference>
<evidence type="ECO:0000313" key="15">
    <source>
        <dbReference type="Proteomes" id="UP000504610"/>
    </source>
</evidence>
<evidence type="ECO:0000256" key="7">
    <source>
        <dbReference type="ARBA" id="ARBA00023002"/>
    </source>
</evidence>
<dbReference type="GO" id="GO:0000118">
    <property type="term" value="C:histone deacetylase complex"/>
    <property type="evidence" value="ECO:0007669"/>
    <property type="project" value="TreeGrafter"/>
</dbReference>
<dbReference type="GO" id="GO:0006357">
    <property type="term" value="P:regulation of transcription by RNA polymerase II"/>
    <property type="evidence" value="ECO:0007669"/>
    <property type="project" value="TreeGrafter"/>
</dbReference>
<dbReference type="PROSITE" id="PS50089">
    <property type="entry name" value="ZF_RING_2"/>
    <property type="match status" value="1"/>
</dbReference>
<evidence type="ECO:0000256" key="8">
    <source>
        <dbReference type="ARBA" id="ARBA00023004"/>
    </source>
</evidence>
<dbReference type="GO" id="GO:0000785">
    <property type="term" value="C:chromatin"/>
    <property type="evidence" value="ECO:0007669"/>
    <property type="project" value="TreeGrafter"/>
</dbReference>
<feature type="region of interest" description="Disordered" evidence="12">
    <location>
        <begin position="252"/>
        <end position="287"/>
    </location>
</feature>
<dbReference type="SMART" id="SM00558">
    <property type="entry name" value="JmjC"/>
    <property type="match status" value="1"/>
</dbReference>
<comment type="subcellular location">
    <subcellularLocation>
        <location evidence="2">Nucleus</location>
    </subcellularLocation>
</comment>
<feature type="domain" description="JmjC" evidence="14">
    <location>
        <begin position="735"/>
        <end position="970"/>
    </location>
</feature>
<keyword evidence="6" id="KW-0862">Zinc</keyword>
<dbReference type="PANTHER" id="PTHR12549">
    <property type="entry name" value="JMJC DOMAIN-CONTAINING HISTONE DEMETHYLATION PROTEIN"/>
    <property type="match status" value="1"/>
</dbReference>
<sequence>MESDGADFKEAYSLMESSLFSFQCIWSTKKKRSSKSVKSKEFSSGSSSSSSSREEGGMRSRPVIFRVYSRKRKRLSPAASHEKLQQHSVDDDDDGIVLGDWIRQMRRIRVQSEEDKRKESEMKTVSVMKVEPLGDRGCTMLPSWGSVGFTSKRKKRRKVEFEVKSEMKPMSVMEVEPSEDQDCGILASRRKERRQVELEVKSEVKSMSVMEVEPSEDQDCGLLASRRKDRRQVELEEDVAWEEELHMISKIKTTNRRRRRGSHSPEHVTRASGSRSRSPASEVSDSLVKNGCSDDCASIKITSKDSKECNAICHQCLKGERITLVICSECEETMYCLQCIRKWYPHLSEDEVVDKCPFCRKNCNCNRCLHLNGLIKTTKRELANSEIRHHLQYLIALMLPFLNKLSESQNQEIEIEAKARGLQPFEVDVTSAVSYCDERVYCDHCATSIVDLHRSCPKCSFELCLNCCQEIREGSISQRPEMKPQYVNKGYKYMHGLEMEPSSSSVYEEDEEANTSAKWNAGSDGSITCAPKELGGCGECMLELTRILPQNRISDLEQKAEAFLASYDNSPRVSNCKCSALETDMTRKAASRSGSSDNYLFCPRSLDILKEEELLHFQEHWTKGEPVIIRNALDNTHGLSWEPMVMWRALCENLDSTASSKMSEVKAIDCLANCEVEINTRHFFEGYSKGRTYENFWPEMLKLKDWPPSDKFEDLLPRHCDEFISALPFQEYSDPRTGILNIAAKLPEGLIKPDLGPKTYIAYGIPDELGRGDSVTKLHCDMSDAVNILTHTTEVTLSQEQISAVKDLKQKHKEQNKLEEQGSGDNGIACGHEEERLNMPEILSYEKEQNHGQTGSALWDIFRREDVPKLEEYLRKHCKEFRHTFCCPVTKVYHPIHDQSCFLTVEHKRKLKAEFGIEPWTFLQKLGEAVFIPAGCPHQVRNLKSCTKVAVDFVSPENIHECLRLTEEFRQLPKNHKAREDKLEFFCPKRGGSSEALPENIAVNWVVRVHLSMSICRDGHFLFVDK</sequence>
<dbReference type="Pfam" id="PF02373">
    <property type="entry name" value="JmjC"/>
    <property type="match status" value="1"/>
</dbReference>
<keyword evidence="15" id="KW-1185">Reference proteome</keyword>
<protein>
    <submittedName>
        <fullName evidence="16">Lysine-specific demethylase JMJ29 isoform X1</fullName>
    </submittedName>
</protein>
<dbReference type="InterPro" id="IPR045109">
    <property type="entry name" value="LSDs-like"/>
</dbReference>
<dbReference type="Gene3D" id="2.60.120.650">
    <property type="entry name" value="Cupin"/>
    <property type="match status" value="1"/>
</dbReference>
<reference evidence="15" key="1">
    <citation type="journal article" date="2019" name="Database">
        <title>The radish genome database (RadishGD): an integrated information resource for radish genomics.</title>
        <authorList>
            <person name="Yu H.J."/>
            <person name="Baek S."/>
            <person name="Lee Y.J."/>
            <person name="Cho A."/>
            <person name="Mun J.H."/>
        </authorList>
    </citation>
    <scope>NUCLEOTIDE SEQUENCE [LARGE SCALE GENOMIC DNA]</scope>
    <source>
        <strain evidence="15">cv. WK10039</strain>
    </source>
</reference>
<keyword evidence="7" id="KW-0560">Oxidoreductase</keyword>
<evidence type="ECO:0000256" key="3">
    <source>
        <dbReference type="ARBA" id="ARBA00006801"/>
    </source>
</evidence>
<dbReference type="AlphaFoldDB" id="A0A9W3CCZ9"/>
<comment type="function">
    <text evidence="10">May function as histone H3 lysine demethylase and be involved in regulation of gene expression.</text>
</comment>
<evidence type="ECO:0000256" key="6">
    <source>
        <dbReference type="ARBA" id="ARBA00022833"/>
    </source>
</evidence>
<dbReference type="GO" id="GO:0008270">
    <property type="term" value="F:zinc ion binding"/>
    <property type="evidence" value="ECO:0007669"/>
    <property type="project" value="UniProtKB-KW"/>
</dbReference>
<dbReference type="OrthoDB" id="1667110at2759"/>
<feature type="compositionally biased region" description="Low complexity" evidence="12">
    <location>
        <begin position="270"/>
        <end position="286"/>
    </location>
</feature>
<dbReference type="GO" id="GO:0031490">
    <property type="term" value="F:chromatin DNA binding"/>
    <property type="evidence" value="ECO:0007669"/>
    <property type="project" value="TreeGrafter"/>
</dbReference>
<proteinExistence type="inferred from homology"/>
<feature type="compositionally biased region" description="Basic residues" evidence="12">
    <location>
        <begin position="253"/>
        <end position="262"/>
    </location>
</feature>
<dbReference type="PROSITE" id="PS51184">
    <property type="entry name" value="JMJC"/>
    <property type="match status" value="1"/>
</dbReference>
<evidence type="ECO:0000256" key="11">
    <source>
        <dbReference type="PROSITE-ProRule" id="PRU00175"/>
    </source>
</evidence>
<feature type="domain" description="RING-type" evidence="13">
    <location>
        <begin position="313"/>
        <end position="360"/>
    </location>
</feature>
<dbReference type="CDD" id="cd02208">
    <property type="entry name" value="cupin_RmlC-like"/>
    <property type="match status" value="1"/>
</dbReference>
<accession>A0A9W3CCZ9</accession>
<feature type="region of interest" description="Disordered" evidence="12">
    <location>
        <begin position="28"/>
        <end position="58"/>
    </location>
</feature>
<evidence type="ECO:0000256" key="2">
    <source>
        <dbReference type="ARBA" id="ARBA00004123"/>
    </source>
</evidence>
<evidence type="ECO:0000256" key="4">
    <source>
        <dbReference type="ARBA" id="ARBA00022723"/>
    </source>
</evidence>
<comment type="similarity">
    <text evidence="3">Belongs to the JARID1 histone demethylase family.</text>
</comment>
<evidence type="ECO:0000259" key="14">
    <source>
        <dbReference type="PROSITE" id="PS51184"/>
    </source>
</evidence>
<name>A0A9W3CCZ9_RAPSA</name>
<dbReference type="RefSeq" id="XP_056849363.1">
    <property type="nucleotide sequence ID" value="XM_056993383.1"/>
</dbReference>
<reference evidence="16" key="2">
    <citation type="submission" date="2025-08" db="UniProtKB">
        <authorList>
            <consortium name="RefSeq"/>
        </authorList>
    </citation>
    <scope>IDENTIFICATION</scope>
    <source>
        <tissue evidence="16">Leaf</tissue>
    </source>
</reference>
<evidence type="ECO:0000256" key="9">
    <source>
        <dbReference type="ARBA" id="ARBA00023242"/>
    </source>
</evidence>
<dbReference type="GeneID" id="108827827"/>
<dbReference type="GO" id="GO:0032454">
    <property type="term" value="F:histone H3K9 demethylase activity"/>
    <property type="evidence" value="ECO:0007669"/>
    <property type="project" value="InterPro"/>
</dbReference>
<dbReference type="PANTHER" id="PTHR12549:SF44">
    <property type="entry name" value="JMJC DOMAIN-CONTAINING PROTEIN"/>
    <property type="match status" value="1"/>
</dbReference>
<dbReference type="InterPro" id="IPR001841">
    <property type="entry name" value="Znf_RING"/>
</dbReference>
<dbReference type="SUPFAM" id="SSF51197">
    <property type="entry name" value="Clavaminate synthase-like"/>
    <property type="match status" value="1"/>
</dbReference>
<keyword evidence="4" id="KW-0479">Metal-binding</keyword>
<dbReference type="GO" id="GO:0003712">
    <property type="term" value="F:transcription coregulator activity"/>
    <property type="evidence" value="ECO:0007669"/>
    <property type="project" value="TreeGrafter"/>
</dbReference>
<evidence type="ECO:0000259" key="13">
    <source>
        <dbReference type="PROSITE" id="PS50089"/>
    </source>
</evidence>
<dbReference type="GO" id="GO:0016491">
    <property type="term" value="F:oxidoreductase activity"/>
    <property type="evidence" value="ECO:0007669"/>
    <property type="project" value="UniProtKB-KW"/>
</dbReference>
<feature type="compositionally biased region" description="Basic residues" evidence="12">
    <location>
        <begin position="28"/>
        <end position="37"/>
    </location>
</feature>
<evidence type="ECO:0000313" key="16">
    <source>
        <dbReference type="RefSeq" id="XP_056849363.1"/>
    </source>
</evidence>
<keyword evidence="9" id="KW-0539">Nucleus</keyword>
<gene>
    <name evidence="16" type="primary">LOC108827827</name>
</gene>
<evidence type="ECO:0000256" key="12">
    <source>
        <dbReference type="SAM" id="MobiDB-lite"/>
    </source>
</evidence>
<keyword evidence="5 11" id="KW-0863">Zinc-finger</keyword>
<organism evidence="15 16">
    <name type="scientific">Raphanus sativus</name>
    <name type="common">Radish</name>
    <name type="synonym">Raphanus raphanistrum var. sativus</name>
    <dbReference type="NCBI Taxonomy" id="3726"/>
    <lineage>
        <taxon>Eukaryota</taxon>
        <taxon>Viridiplantae</taxon>
        <taxon>Streptophyta</taxon>
        <taxon>Embryophyta</taxon>
        <taxon>Tracheophyta</taxon>
        <taxon>Spermatophyta</taxon>
        <taxon>Magnoliopsida</taxon>
        <taxon>eudicotyledons</taxon>
        <taxon>Gunneridae</taxon>
        <taxon>Pentapetalae</taxon>
        <taxon>rosids</taxon>
        <taxon>malvids</taxon>
        <taxon>Brassicales</taxon>
        <taxon>Brassicaceae</taxon>
        <taxon>Brassiceae</taxon>
        <taxon>Raphanus</taxon>
    </lineage>
</organism>
<dbReference type="Proteomes" id="UP000504610">
    <property type="component" value="Chromosome 9"/>
</dbReference>
<dbReference type="FunFam" id="2.60.120.650:FF:000026">
    <property type="entry name" value="Transcription factor jumonji domain-containing protein"/>
    <property type="match status" value="1"/>
</dbReference>
<comment type="cofactor">
    <cofactor evidence="1">
        <name>Fe(2+)</name>
        <dbReference type="ChEBI" id="CHEBI:29033"/>
    </cofactor>
</comment>
<evidence type="ECO:0000256" key="5">
    <source>
        <dbReference type="ARBA" id="ARBA00022771"/>
    </source>
</evidence>
<evidence type="ECO:0000256" key="1">
    <source>
        <dbReference type="ARBA" id="ARBA00001954"/>
    </source>
</evidence>
<keyword evidence="8" id="KW-0408">Iron</keyword>
<feature type="compositionally biased region" description="Low complexity" evidence="12">
    <location>
        <begin position="42"/>
        <end position="51"/>
    </location>
</feature>
<evidence type="ECO:0000256" key="10">
    <source>
        <dbReference type="ARBA" id="ARBA00060112"/>
    </source>
</evidence>